<feature type="non-terminal residue" evidence="7">
    <location>
        <position position="1"/>
    </location>
</feature>
<gene>
    <name evidence="7" type="ORF">MNOR_LOCUS5751</name>
</gene>
<dbReference type="GO" id="GO:0008270">
    <property type="term" value="F:zinc ion binding"/>
    <property type="evidence" value="ECO:0007669"/>
    <property type="project" value="UniProtKB-KW"/>
</dbReference>
<dbReference type="Proteomes" id="UP001497623">
    <property type="component" value="Unassembled WGS sequence"/>
</dbReference>
<dbReference type="EMBL" id="CAXKWB010002279">
    <property type="protein sequence ID" value="CAL4066504.1"/>
    <property type="molecule type" value="Genomic_DNA"/>
</dbReference>
<sequence length="193" mass="22739">PKEICWHWQNRKCRYSTNCKKEHPEQCKDMLEAGLCKDSRCKLMHQKICRNLFFKKYCPRGDACWFVHPTSIKNDTQNNQHIQNTHNNLNNGENNNNNRNNRNNNTGQNYQYQNMSFPKEYSNGNGNRSFFRTTLPDSKQLDARNKSEPTNGANNAEYDGENHKNGKQNAKLRNGKTNIQLPIKEMPWKIIYQ</sequence>
<keyword evidence="2 4" id="KW-0863">Zinc-finger</keyword>
<dbReference type="InterPro" id="IPR000571">
    <property type="entry name" value="Znf_CCCH"/>
</dbReference>
<dbReference type="Gene3D" id="4.10.1000.10">
    <property type="entry name" value="Zinc finger, CCCH-type"/>
    <property type="match status" value="1"/>
</dbReference>
<feature type="region of interest" description="Disordered" evidence="5">
    <location>
        <begin position="76"/>
        <end position="109"/>
    </location>
</feature>
<feature type="domain" description="C3H1-type" evidence="6">
    <location>
        <begin position="1"/>
        <end position="26"/>
    </location>
</feature>
<protein>
    <recommendedName>
        <fullName evidence="6">C3H1-type domain-containing protein</fullName>
    </recommendedName>
</protein>
<feature type="zinc finger region" description="C3H1-type" evidence="4">
    <location>
        <begin position="1"/>
        <end position="26"/>
    </location>
</feature>
<feature type="zinc finger region" description="C3H1-type" evidence="4">
    <location>
        <begin position="43"/>
        <end position="71"/>
    </location>
</feature>
<keyword evidence="3 4" id="KW-0862">Zinc</keyword>
<keyword evidence="8" id="KW-1185">Reference proteome</keyword>
<dbReference type="SUPFAM" id="SSF90229">
    <property type="entry name" value="CCCH zinc finger"/>
    <property type="match status" value="1"/>
</dbReference>
<evidence type="ECO:0000256" key="2">
    <source>
        <dbReference type="ARBA" id="ARBA00022771"/>
    </source>
</evidence>
<organism evidence="7 8">
    <name type="scientific">Meganyctiphanes norvegica</name>
    <name type="common">Northern krill</name>
    <name type="synonym">Thysanopoda norvegica</name>
    <dbReference type="NCBI Taxonomy" id="48144"/>
    <lineage>
        <taxon>Eukaryota</taxon>
        <taxon>Metazoa</taxon>
        <taxon>Ecdysozoa</taxon>
        <taxon>Arthropoda</taxon>
        <taxon>Crustacea</taxon>
        <taxon>Multicrustacea</taxon>
        <taxon>Malacostraca</taxon>
        <taxon>Eumalacostraca</taxon>
        <taxon>Eucarida</taxon>
        <taxon>Euphausiacea</taxon>
        <taxon>Euphausiidae</taxon>
        <taxon>Meganyctiphanes</taxon>
    </lineage>
</organism>
<evidence type="ECO:0000256" key="1">
    <source>
        <dbReference type="ARBA" id="ARBA00022723"/>
    </source>
</evidence>
<feature type="compositionally biased region" description="Polar residues" evidence="5">
    <location>
        <begin position="122"/>
        <end position="137"/>
    </location>
</feature>
<keyword evidence="1 4" id="KW-0479">Metal-binding</keyword>
<feature type="region of interest" description="Disordered" evidence="5">
    <location>
        <begin position="121"/>
        <end position="173"/>
    </location>
</feature>
<evidence type="ECO:0000313" key="8">
    <source>
        <dbReference type="Proteomes" id="UP001497623"/>
    </source>
</evidence>
<accession>A0AAV2PX07</accession>
<reference evidence="7 8" key="1">
    <citation type="submission" date="2024-05" db="EMBL/GenBank/DDBJ databases">
        <authorList>
            <person name="Wallberg A."/>
        </authorList>
    </citation>
    <scope>NUCLEOTIDE SEQUENCE [LARGE SCALE GENOMIC DNA]</scope>
</reference>
<evidence type="ECO:0000313" key="7">
    <source>
        <dbReference type="EMBL" id="CAL4066504.1"/>
    </source>
</evidence>
<evidence type="ECO:0000256" key="4">
    <source>
        <dbReference type="PROSITE-ProRule" id="PRU00723"/>
    </source>
</evidence>
<dbReference type="AlphaFoldDB" id="A0AAV2PX07"/>
<comment type="caution">
    <text evidence="7">The sequence shown here is derived from an EMBL/GenBank/DDBJ whole genome shotgun (WGS) entry which is preliminary data.</text>
</comment>
<name>A0AAV2PX07_MEGNR</name>
<evidence type="ECO:0000256" key="5">
    <source>
        <dbReference type="SAM" id="MobiDB-lite"/>
    </source>
</evidence>
<proteinExistence type="predicted"/>
<dbReference type="InterPro" id="IPR036855">
    <property type="entry name" value="Znf_CCCH_sf"/>
</dbReference>
<dbReference type="PROSITE" id="PS50103">
    <property type="entry name" value="ZF_C3H1"/>
    <property type="match status" value="2"/>
</dbReference>
<feature type="non-terminal residue" evidence="7">
    <location>
        <position position="193"/>
    </location>
</feature>
<feature type="domain" description="C3H1-type" evidence="6">
    <location>
        <begin position="43"/>
        <end position="71"/>
    </location>
</feature>
<evidence type="ECO:0000259" key="6">
    <source>
        <dbReference type="PROSITE" id="PS50103"/>
    </source>
</evidence>
<evidence type="ECO:0000256" key="3">
    <source>
        <dbReference type="ARBA" id="ARBA00022833"/>
    </source>
</evidence>